<dbReference type="EMBL" id="CP017603">
    <property type="protein sequence ID" value="AOY75673.1"/>
    <property type="molecule type" value="Genomic_DNA"/>
</dbReference>
<accession>A0AAC9RI62</accession>
<evidence type="ECO:0000313" key="4">
    <source>
        <dbReference type="Proteomes" id="UP000177894"/>
    </source>
</evidence>
<dbReference type="EMBL" id="CP020559">
    <property type="protein sequence ID" value="ARE85989.1"/>
    <property type="molecule type" value="Genomic_DNA"/>
</dbReference>
<evidence type="ECO:0000313" key="2">
    <source>
        <dbReference type="EMBL" id="AOY75673.1"/>
    </source>
</evidence>
<dbReference type="Proteomes" id="UP000177894">
    <property type="component" value="Chromosome"/>
</dbReference>
<name>A0AAC9RI62_9CLOT</name>
<keyword evidence="4" id="KW-1185">Reference proteome</keyword>
<dbReference type="KEGG" id="cfm:BJL90_07055"/>
<evidence type="ECO:0000313" key="5">
    <source>
        <dbReference type="Proteomes" id="UP000192478"/>
    </source>
</evidence>
<dbReference type="Pfam" id="PF26154">
    <property type="entry name" value="DUF8042"/>
    <property type="match status" value="1"/>
</dbReference>
<gene>
    <name evidence="2" type="ORF">BJL90_07055</name>
    <name evidence="3" type="ORF">CLFO_03050</name>
</gene>
<proteinExistence type="predicted"/>
<evidence type="ECO:0000259" key="1">
    <source>
        <dbReference type="Pfam" id="PF26154"/>
    </source>
</evidence>
<reference evidence="2 4" key="1">
    <citation type="submission" date="2016-10" db="EMBL/GenBank/DDBJ databases">
        <title>Complete Genome Sequence of Acetogen Clostridium formicoaceticum ATCC 27076.</title>
        <authorList>
            <person name="Bao T."/>
            <person name="Cheng C."/>
            <person name="Zhao J."/>
            <person name="Yang S.-T."/>
            <person name="Wang J."/>
            <person name="Wang M."/>
        </authorList>
    </citation>
    <scope>NUCLEOTIDE SEQUENCE [LARGE SCALE GENOMIC DNA]</scope>
    <source>
        <strain evidence="2 4">ATCC 27076</strain>
    </source>
</reference>
<dbReference type="RefSeq" id="WP_070965836.1">
    <property type="nucleotide sequence ID" value="NZ_CP017603.1"/>
</dbReference>
<reference evidence="3 5" key="2">
    <citation type="submission" date="2017-03" db="EMBL/GenBank/DDBJ databases">
        <title>Complete sequence of Clostridium formicaceticum DSM 92.</title>
        <authorList>
            <person name="Poehlein A."/>
            <person name="Karl M."/>
            <person name="Bengelsdorf F.R."/>
            <person name="Duerre P."/>
            <person name="Daniel R."/>
        </authorList>
    </citation>
    <scope>NUCLEOTIDE SEQUENCE [LARGE SCALE GENOMIC DNA]</scope>
    <source>
        <strain evidence="3 5">DSM 92</strain>
    </source>
</reference>
<dbReference type="InterPro" id="IPR058355">
    <property type="entry name" value="DUF8042"/>
</dbReference>
<dbReference type="Proteomes" id="UP000192478">
    <property type="component" value="Chromosome"/>
</dbReference>
<sequence length="65" mass="7360">MPNQEVIKQTLDFLETMEEGIGYVKQKLGEINTEATMTVLTDLTTAFTEIQKNISNAKRTAKKVR</sequence>
<feature type="domain" description="DUF8042" evidence="1">
    <location>
        <begin position="3"/>
        <end position="56"/>
    </location>
</feature>
<evidence type="ECO:0000313" key="3">
    <source>
        <dbReference type="EMBL" id="ARE85989.1"/>
    </source>
</evidence>
<protein>
    <recommendedName>
        <fullName evidence="1">DUF8042 domain-containing protein</fullName>
    </recommendedName>
</protein>
<dbReference type="AlphaFoldDB" id="A0AAC9RI62"/>
<organism evidence="3 5">
    <name type="scientific">Clostridium formicaceticum</name>
    <dbReference type="NCBI Taxonomy" id="1497"/>
    <lineage>
        <taxon>Bacteria</taxon>
        <taxon>Bacillati</taxon>
        <taxon>Bacillota</taxon>
        <taxon>Clostridia</taxon>
        <taxon>Eubacteriales</taxon>
        <taxon>Clostridiaceae</taxon>
        <taxon>Clostridium</taxon>
    </lineage>
</organism>